<name>A0A5B8VK16_9BACT</name>
<dbReference type="AlphaFoldDB" id="A0A5B8VK16"/>
<dbReference type="InterPro" id="IPR012910">
    <property type="entry name" value="Plug_dom"/>
</dbReference>
<keyword evidence="1" id="KW-1133">Transmembrane helix</keyword>
<protein>
    <recommendedName>
        <fullName evidence="7">TonB-dependent receptor plug domain-containing protein</fullName>
    </recommendedName>
</protein>
<dbReference type="EMBL" id="CP042434">
    <property type="protein sequence ID" value="QEC71897.1"/>
    <property type="molecule type" value="Genomic_DNA"/>
</dbReference>
<keyword evidence="1" id="KW-0472">Membrane</keyword>
<dbReference type="Pfam" id="PF03544">
    <property type="entry name" value="TonB_C"/>
    <property type="match status" value="1"/>
</dbReference>
<reference evidence="5 6" key="1">
    <citation type="journal article" date="2017" name="Int. J. Syst. Evol. Microbiol.">
        <title>Arachidicoccus ginsenosidivorans sp. nov., with ginsenoside-converting activity isolated from ginseng cultivating soil.</title>
        <authorList>
            <person name="Siddiqi M.Z."/>
            <person name="Aslam Z."/>
            <person name="Im W.T."/>
        </authorList>
    </citation>
    <scope>NUCLEOTIDE SEQUENCE [LARGE SCALE GENOMIC DNA]</scope>
    <source>
        <strain evidence="5 6">Gsoil 809</strain>
    </source>
</reference>
<evidence type="ECO:0000313" key="6">
    <source>
        <dbReference type="Proteomes" id="UP000321291"/>
    </source>
</evidence>
<dbReference type="SUPFAM" id="SSF56935">
    <property type="entry name" value="Porins"/>
    <property type="match status" value="2"/>
</dbReference>
<feature type="transmembrane region" description="Helical" evidence="1">
    <location>
        <begin position="52"/>
        <end position="72"/>
    </location>
</feature>
<feature type="domain" description="TonB-dependent receptor plug" evidence="4">
    <location>
        <begin position="321"/>
        <end position="417"/>
    </location>
</feature>
<organism evidence="5 6">
    <name type="scientific">Arachidicoccus ginsenosidivorans</name>
    <dbReference type="NCBI Taxonomy" id="496057"/>
    <lineage>
        <taxon>Bacteria</taxon>
        <taxon>Pseudomonadati</taxon>
        <taxon>Bacteroidota</taxon>
        <taxon>Chitinophagia</taxon>
        <taxon>Chitinophagales</taxon>
        <taxon>Chitinophagaceae</taxon>
        <taxon>Arachidicoccus</taxon>
    </lineage>
</organism>
<feature type="domain" description="TonB-dependent receptor plug" evidence="4">
    <location>
        <begin position="490"/>
        <end position="541"/>
    </location>
</feature>
<dbReference type="InterPro" id="IPR037066">
    <property type="entry name" value="Plug_dom_sf"/>
</dbReference>
<dbReference type="Proteomes" id="UP000321291">
    <property type="component" value="Chromosome"/>
</dbReference>
<keyword evidence="1" id="KW-0812">Transmembrane</keyword>
<dbReference type="GO" id="GO:0055085">
    <property type="term" value="P:transmembrane transport"/>
    <property type="evidence" value="ECO:0007669"/>
    <property type="project" value="InterPro"/>
</dbReference>
<feature type="transmembrane region" description="Helical" evidence="1">
    <location>
        <begin position="109"/>
        <end position="131"/>
    </location>
</feature>
<evidence type="ECO:0000259" key="4">
    <source>
        <dbReference type="Pfam" id="PF07715"/>
    </source>
</evidence>
<evidence type="ECO:0008006" key="7">
    <source>
        <dbReference type="Google" id="ProtNLM"/>
    </source>
</evidence>
<dbReference type="CDD" id="cd07341">
    <property type="entry name" value="M56_BlaR1_MecR1_like"/>
    <property type="match status" value="1"/>
</dbReference>
<sequence length="666" mass="74521">MLCPKTNHLRIIFRIMNHLIAYLLKVILCSAIFFAYYRLALRNKNFHPYNRFYLLSTAILSALLPLLHISMFDFSSDNERMLALFQLMGSGQLLDVVVTTGPKPINWELALLLSSLGVTLVLICLIMVRIYRVFSIKRKFPRKTVDNINFINTNIEQAPFSFLNNLFWRKDILLSDSVGKQIYQHELAHIQQKHSLDKLLMQVLCAVFWMNPIYYYMQRELGLIHEFMADQKAVEEGDAEAFARMLLATQFSGFRFEPAHSLSYSSIKKRLHMITNSHKPKYSYLRRLLFLPLLFTVTFVFALRAHQNKIADQTADLQAMVNAQKADDLKLIEPGQTKQIMAGTVTFAGADSTRPNDTTKIKFTSPDRPAPLIIVDGQQMPSSYSLDDLDASDIESMDVHKDKATTSKYGKKGINGVVVITTRHAAAKANKAITVVGFKKGDTTHRFSPPKVVKDEPVDVASTPNEITVTGYKTTDKPNNAIGVSAGSGGFKTQNALFIVDGIKTNKKELKTISPNDIASISVLKDGAATKVYGQDAAEGVVIVQTKAYVKQHPELQPKGTHVDHEASFPGGPEAWRKFLEVNLRTRILVDNNAPAGTYPVTVSFLVDKQGNISEVKAINQPKEDYGTGAEAVRVIKRSGKWLPATIDGKPVVFRQKQKIIFKVAQ</sequence>
<keyword evidence="6" id="KW-1185">Reference proteome</keyword>
<gene>
    <name evidence="5" type="ORF">FSB73_09700</name>
</gene>
<dbReference type="SUPFAM" id="SSF74653">
    <property type="entry name" value="TolA/TonB C-terminal domain"/>
    <property type="match status" value="1"/>
</dbReference>
<proteinExistence type="predicted"/>
<evidence type="ECO:0000313" key="5">
    <source>
        <dbReference type="EMBL" id="QEC71897.1"/>
    </source>
</evidence>
<feature type="domain" description="TonB C-terminal" evidence="2">
    <location>
        <begin position="601"/>
        <end position="663"/>
    </location>
</feature>
<dbReference type="InterPro" id="IPR008756">
    <property type="entry name" value="Peptidase_M56"/>
</dbReference>
<dbReference type="PANTHER" id="PTHR34978:SF3">
    <property type="entry name" value="SLR0241 PROTEIN"/>
    <property type="match status" value="1"/>
</dbReference>
<dbReference type="InterPro" id="IPR037682">
    <property type="entry name" value="TonB_C"/>
</dbReference>
<evidence type="ECO:0000259" key="3">
    <source>
        <dbReference type="Pfam" id="PF05569"/>
    </source>
</evidence>
<dbReference type="Pfam" id="PF05569">
    <property type="entry name" value="Peptidase_M56"/>
    <property type="match status" value="1"/>
</dbReference>
<accession>A0A5B8VK16</accession>
<feature type="transmembrane region" description="Helical" evidence="1">
    <location>
        <begin position="20"/>
        <end position="40"/>
    </location>
</feature>
<dbReference type="KEGG" id="agi:FSB73_09700"/>
<evidence type="ECO:0000256" key="1">
    <source>
        <dbReference type="SAM" id="Phobius"/>
    </source>
</evidence>
<dbReference type="Gene3D" id="2.170.130.10">
    <property type="entry name" value="TonB-dependent receptor, plug domain"/>
    <property type="match status" value="2"/>
</dbReference>
<evidence type="ECO:0000259" key="2">
    <source>
        <dbReference type="Pfam" id="PF03544"/>
    </source>
</evidence>
<dbReference type="Pfam" id="PF07715">
    <property type="entry name" value="Plug"/>
    <property type="match status" value="2"/>
</dbReference>
<dbReference type="PANTHER" id="PTHR34978">
    <property type="entry name" value="POSSIBLE SENSOR-TRANSDUCER PROTEIN BLAR"/>
    <property type="match status" value="1"/>
</dbReference>
<dbReference type="InterPro" id="IPR052173">
    <property type="entry name" value="Beta-lactam_resp_regulator"/>
</dbReference>
<feature type="domain" description="Peptidase M56" evidence="3">
    <location>
        <begin position="181"/>
        <end position="274"/>
    </location>
</feature>
<dbReference type="Gene3D" id="3.30.1150.10">
    <property type="match status" value="1"/>
</dbReference>
<feature type="transmembrane region" description="Helical" evidence="1">
    <location>
        <begin position="284"/>
        <end position="303"/>
    </location>
</feature>